<comment type="caution">
    <text evidence="2">The sequence shown here is derived from an EMBL/GenBank/DDBJ whole genome shotgun (WGS) entry which is preliminary data.</text>
</comment>
<evidence type="ECO:0000313" key="3">
    <source>
        <dbReference type="Proteomes" id="UP000236319"/>
    </source>
</evidence>
<dbReference type="GeneID" id="39875099"/>
<protein>
    <submittedName>
        <fullName evidence="2">Uncharacterized protein</fullName>
    </submittedName>
</protein>
<name>A0A2H6KEE8_9APIC</name>
<accession>A0A2H6KEE8</accession>
<keyword evidence="3" id="KW-1185">Reference proteome</keyword>
<feature type="signal peptide" evidence="1">
    <location>
        <begin position="1"/>
        <end position="20"/>
    </location>
</feature>
<organism evidence="2 3">
    <name type="scientific">Babesia ovata</name>
    <dbReference type="NCBI Taxonomy" id="189622"/>
    <lineage>
        <taxon>Eukaryota</taxon>
        <taxon>Sar</taxon>
        <taxon>Alveolata</taxon>
        <taxon>Apicomplexa</taxon>
        <taxon>Aconoidasida</taxon>
        <taxon>Piroplasmida</taxon>
        <taxon>Babesiidae</taxon>
        <taxon>Babesia</taxon>
    </lineage>
</organism>
<sequence length="516" mass="59349">MLFLPKRWLLFLSLIIRSIGEISWASAFGLRALSSSSALGGCLGRYKRAFRRHNAPPKGSRLALQLNKLATDPLNSSPWDYEQSIVDSFSKEQNASYRFLKNEWAYQDHSMDPHQPAGVLEGGGDNYTGKGLRLEGGSDRQRTERLPYYDDHGVRWRERTMMGAVSFTISPDANQDVALDETDLDLEARQWGSWSRPMYSYLPVSESAFRSRTRIENPTDLCYPWLTRHDVFERMPVHVARGASFIPEPSPDMVLAATGHFGGYMRRPFELPSEALKRQNRLLTEWDRLDAQYVESPDEEVAERIRAIKNALFGYDNMIDNDSSAYTTAVDTAILLARRLMKEQRDDPARNPDVIDYYLNYVPDMSAVSGGRSRYRGSGKTVVLCLVGYYPDPKAFREYTSVEEMAEGYHRLMTEMRYEGSVHTLSQMVVEDEVHDYVLRGDRRKFPRLMAEYTPLWSHRKFGPEFGDALKRGHRIPESDLTSFGTKLRKRRRSSSPEEQEQNFVDDYACFSEEYG</sequence>
<dbReference type="Proteomes" id="UP000236319">
    <property type="component" value="Unassembled WGS sequence"/>
</dbReference>
<keyword evidence="1" id="KW-0732">Signal</keyword>
<dbReference type="AlphaFoldDB" id="A0A2H6KEE8"/>
<evidence type="ECO:0000313" key="2">
    <source>
        <dbReference type="EMBL" id="GBE61329.1"/>
    </source>
</evidence>
<dbReference type="VEuPathDB" id="PiroplasmaDB:BOVATA_028220"/>
<feature type="chain" id="PRO_5014163641" evidence="1">
    <location>
        <begin position="21"/>
        <end position="516"/>
    </location>
</feature>
<dbReference type="RefSeq" id="XP_028867572.1">
    <property type="nucleotide sequence ID" value="XM_029011739.1"/>
</dbReference>
<dbReference type="EMBL" id="BDSA01000003">
    <property type="protein sequence ID" value="GBE61329.1"/>
    <property type="molecule type" value="Genomic_DNA"/>
</dbReference>
<proteinExistence type="predicted"/>
<dbReference type="OrthoDB" id="379364at2759"/>
<reference evidence="2 3" key="1">
    <citation type="journal article" date="2017" name="BMC Genomics">
        <title>Whole-genome assembly of Babesia ovata and comparative genomics between closely related pathogens.</title>
        <authorList>
            <person name="Yamagishi J."/>
            <person name="Asada M."/>
            <person name="Hakimi H."/>
            <person name="Tanaka T.Q."/>
            <person name="Sugimoto C."/>
            <person name="Kawazu S."/>
        </authorList>
    </citation>
    <scope>NUCLEOTIDE SEQUENCE [LARGE SCALE GENOMIC DNA]</scope>
    <source>
        <strain evidence="2 3">Miyake</strain>
    </source>
</reference>
<gene>
    <name evidence="2" type="ORF">BOVATA_028220</name>
</gene>
<evidence type="ECO:0000256" key="1">
    <source>
        <dbReference type="SAM" id="SignalP"/>
    </source>
</evidence>